<sequence>MTPLDGTHIAADDLHLLALAEVDASAAERAHLAACAECPGEYLALWQVVQLGRSVGFDSRLTPPAGVWAGIQAELGLSNAVHTPPPPSRKPLTRRMLRPRPRHLLRRSPTRRRPNRRPSRRSNQHPCVCCPSAAGSRSRQPPA</sequence>
<evidence type="ECO:0008006" key="4">
    <source>
        <dbReference type="Google" id="ProtNLM"/>
    </source>
</evidence>
<proteinExistence type="predicted"/>
<evidence type="ECO:0000313" key="3">
    <source>
        <dbReference type="Proteomes" id="UP000199681"/>
    </source>
</evidence>
<comment type="caution">
    <text evidence="2">The sequence shown here is derived from an EMBL/GenBank/DDBJ whole genome shotgun (WGS) entry which is preliminary data.</text>
</comment>
<protein>
    <recommendedName>
        <fullName evidence="4">Zinc-finger domain-containing protein</fullName>
    </recommendedName>
</protein>
<dbReference type="EMBL" id="FOPW01000004">
    <property type="protein sequence ID" value="SFH40177.1"/>
    <property type="molecule type" value="Genomic_DNA"/>
</dbReference>
<evidence type="ECO:0000256" key="1">
    <source>
        <dbReference type="SAM" id="MobiDB-lite"/>
    </source>
</evidence>
<evidence type="ECO:0000313" key="2">
    <source>
        <dbReference type="EMBL" id="SFH40177.1"/>
    </source>
</evidence>
<feature type="compositionally biased region" description="Basic residues" evidence="1">
    <location>
        <begin position="91"/>
        <end position="123"/>
    </location>
</feature>
<dbReference type="Proteomes" id="UP000199681">
    <property type="component" value="Unassembled WGS sequence"/>
</dbReference>
<name>A0ABY1EC60_9MICO</name>
<accession>A0ABY1EC60</accession>
<reference evidence="2 3" key="1">
    <citation type="submission" date="2016-10" db="EMBL/GenBank/DDBJ databases">
        <authorList>
            <person name="Varghese N."/>
            <person name="Submissions S."/>
        </authorList>
    </citation>
    <scope>NUCLEOTIDE SEQUENCE [LARGE SCALE GENOMIC DNA]</scope>
    <source>
        <strain evidence="2 3">GMCC 1.11211</strain>
    </source>
</reference>
<gene>
    <name evidence="2" type="ORF">SAMN05216274_104255</name>
</gene>
<keyword evidence="3" id="KW-1185">Reference proteome</keyword>
<organism evidence="2 3">
    <name type="scientific">Cryobacterium levicorallinum</name>
    <dbReference type="NCBI Taxonomy" id="995038"/>
    <lineage>
        <taxon>Bacteria</taxon>
        <taxon>Bacillati</taxon>
        <taxon>Actinomycetota</taxon>
        <taxon>Actinomycetes</taxon>
        <taxon>Micrococcales</taxon>
        <taxon>Microbacteriaceae</taxon>
        <taxon>Cryobacterium</taxon>
    </lineage>
</organism>
<feature type="region of interest" description="Disordered" evidence="1">
    <location>
        <begin position="76"/>
        <end position="143"/>
    </location>
</feature>